<dbReference type="VEuPathDB" id="FungiDB:JI435_405980"/>
<dbReference type="PROSITE" id="PS51257">
    <property type="entry name" value="PROKAR_LIPOPROTEIN"/>
    <property type="match status" value="1"/>
</dbReference>
<proteinExistence type="predicted"/>
<name>A0A7U2EWX3_PHANO</name>
<gene>
    <name evidence="2" type="ORF">JI435_405980</name>
</gene>
<dbReference type="AlphaFoldDB" id="A0A7U2EWX3"/>
<sequence length="146" mass="16237">MSKANHTLTSPASALSCSYSSVKILNMSRTHQPIPNNHSSLITLTHQESHHHQYHASQPPSTRTASQVKMKTTSNRQSELKYLQPKVSASLCVAVLIQHSVYHVTLLNQNKKMLNKKKGGNCQLWHAQKKKNACLLFAGGRRQADG</sequence>
<keyword evidence="3" id="KW-1185">Reference proteome</keyword>
<evidence type="ECO:0000256" key="1">
    <source>
        <dbReference type="SAM" id="MobiDB-lite"/>
    </source>
</evidence>
<protein>
    <submittedName>
        <fullName evidence="2">Uncharacterized protein</fullName>
    </submittedName>
</protein>
<reference evidence="3" key="1">
    <citation type="journal article" date="2021" name="BMC Genomics">
        <title>Chromosome-level genome assembly and manually-curated proteome of model necrotroph Parastagonospora nodorum Sn15 reveals a genome-wide trove of candidate effector homologs, and redundancy of virulence-related functions within an accessory chromosome.</title>
        <authorList>
            <person name="Bertazzoni S."/>
            <person name="Jones D.A.B."/>
            <person name="Phan H.T."/>
            <person name="Tan K.-C."/>
            <person name="Hane J.K."/>
        </authorList>
    </citation>
    <scope>NUCLEOTIDE SEQUENCE [LARGE SCALE GENOMIC DNA]</scope>
    <source>
        <strain evidence="3">SN15 / ATCC MYA-4574 / FGSC 10173)</strain>
    </source>
</reference>
<dbReference type="Proteomes" id="UP000663193">
    <property type="component" value="Chromosome 4"/>
</dbReference>
<accession>A0A7U2EWX3</accession>
<evidence type="ECO:0000313" key="3">
    <source>
        <dbReference type="Proteomes" id="UP000663193"/>
    </source>
</evidence>
<organism evidence="2 3">
    <name type="scientific">Phaeosphaeria nodorum (strain SN15 / ATCC MYA-4574 / FGSC 10173)</name>
    <name type="common">Glume blotch fungus</name>
    <name type="synonym">Parastagonospora nodorum</name>
    <dbReference type="NCBI Taxonomy" id="321614"/>
    <lineage>
        <taxon>Eukaryota</taxon>
        <taxon>Fungi</taxon>
        <taxon>Dikarya</taxon>
        <taxon>Ascomycota</taxon>
        <taxon>Pezizomycotina</taxon>
        <taxon>Dothideomycetes</taxon>
        <taxon>Pleosporomycetidae</taxon>
        <taxon>Pleosporales</taxon>
        <taxon>Pleosporineae</taxon>
        <taxon>Phaeosphaeriaceae</taxon>
        <taxon>Parastagonospora</taxon>
    </lineage>
</organism>
<feature type="compositionally biased region" description="Polar residues" evidence="1">
    <location>
        <begin position="55"/>
        <end position="67"/>
    </location>
</feature>
<evidence type="ECO:0000313" key="2">
    <source>
        <dbReference type="EMBL" id="QRC94524.1"/>
    </source>
</evidence>
<feature type="region of interest" description="Disordered" evidence="1">
    <location>
        <begin position="48"/>
        <end position="67"/>
    </location>
</feature>
<dbReference type="EMBL" id="CP069026">
    <property type="protein sequence ID" value="QRC94524.1"/>
    <property type="molecule type" value="Genomic_DNA"/>
</dbReference>